<accession>A0A9N8EJJ1</accession>
<proteinExistence type="predicted"/>
<dbReference type="PANTHER" id="PTHR11132">
    <property type="entry name" value="SOLUTE CARRIER FAMILY 35"/>
    <property type="match status" value="1"/>
</dbReference>
<dbReference type="InterPro" id="IPR004853">
    <property type="entry name" value="Sugar_P_trans_dom"/>
</dbReference>
<comment type="caution">
    <text evidence="8">The sequence shown here is derived from an EMBL/GenBank/DDBJ whole genome shotgun (WGS) entry which is preliminary data.</text>
</comment>
<feature type="transmembrane region" description="Helical" evidence="6">
    <location>
        <begin position="155"/>
        <end position="175"/>
    </location>
</feature>
<evidence type="ECO:0000313" key="8">
    <source>
        <dbReference type="EMBL" id="CAB9522847.1"/>
    </source>
</evidence>
<feature type="domain" description="Sugar phosphate transporter" evidence="7">
    <location>
        <begin position="159"/>
        <end position="505"/>
    </location>
</feature>
<organism evidence="8 9">
    <name type="scientific">Seminavis robusta</name>
    <dbReference type="NCBI Taxonomy" id="568900"/>
    <lineage>
        <taxon>Eukaryota</taxon>
        <taxon>Sar</taxon>
        <taxon>Stramenopiles</taxon>
        <taxon>Ochrophyta</taxon>
        <taxon>Bacillariophyta</taxon>
        <taxon>Bacillariophyceae</taxon>
        <taxon>Bacillariophycidae</taxon>
        <taxon>Naviculales</taxon>
        <taxon>Naviculaceae</taxon>
        <taxon>Seminavis</taxon>
    </lineage>
</organism>
<feature type="transmembrane region" description="Helical" evidence="6">
    <location>
        <begin position="405"/>
        <end position="427"/>
    </location>
</feature>
<feature type="transmembrane region" description="Helical" evidence="6">
    <location>
        <begin position="433"/>
        <end position="453"/>
    </location>
</feature>
<evidence type="ECO:0000256" key="6">
    <source>
        <dbReference type="SAM" id="Phobius"/>
    </source>
</evidence>
<reference evidence="8" key="1">
    <citation type="submission" date="2020-06" db="EMBL/GenBank/DDBJ databases">
        <authorList>
            <consortium name="Plant Systems Biology data submission"/>
        </authorList>
    </citation>
    <scope>NUCLEOTIDE SEQUENCE</scope>
    <source>
        <strain evidence="8">D6</strain>
    </source>
</reference>
<dbReference type="InterPro" id="IPR050186">
    <property type="entry name" value="TPT_transporter"/>
</dbReference>
<evidence type="ECO:0000256" key="3">
    <source>
        <dbReference type="ARBA" id="ARBA00022989"/>
    </source>
</evidence>
<dbReference type="Pfam" id="PF03151">
    <property type="entry name" value="TPT"/>
    <property type="match status" value="1"/>
</dbReference>
<evidence type="ECO:0000259" key="7">
    <source>
        <dbReference type="Pfam" id="PF03151"/>
    </source>
</evidence>
<feature type="compositionally biased region" description="Low complexity" evidence="5">
    <location>
        <begin position="88"/>
        <end position="102"/>
    </location>
</feature>
<evidence type="ECO:0000256" key="2">
    <source>
        <dbReference type="ARBA" id="ARBA00022692"/>
    </source>
</evidence>
<dbReference type="OrthoDB" id="6418713at2759"/>
<dbReference type="EMBL" id="CAICTM010001346">
    <property type="protein sequence ID" value="CAB9522847.1"/>
    <property type="molecule type" value="Genomic_DNA"/>
</dbReference>
<dbReference type="Proteomes" id="UP001153069">
    <property type="component" value="Unassembled WGS sequence"/>
</dbReference>
<name>A0A9N8EJJ1_9STRA</name>
<dbReference type="GO" id="GO:0016020">
    <property type="term" value="C:membrane"/>
    <property type="evidence" value="ECO:0007669"/>
    <property type="project" value="UniProtKB-SubCell"/>
</dbReference>
<evidence type="ECO:0000256" key="4">
    <source>
        <dbReference type="ARBA" id="ARBA00023136"/>
    </source>
</evidence>
<feature type="transmembrane region" description="Helical" evidence="6">
    <location>
        <begin position="195"/>
        <end position="213"/>
    </location>
</feature>
<sequence>MPPQLSSAVPTTTTSSPIHKSKSCPADFSGDQVDPLLMSSSAGSVRTPPVSNGMMGTNSRRSRRSGSGGKFTHGLNGNGTSTIAMDLTKSSSATGASITGSTNQPVPGRPRRRGNKNVIPVLMGKTKKDPAQSLRYRFLNARWMKYPMKGTNNSYASLILAVVLWYSLGVVSITTSNLLMMKPTRYNQVGGVPPLVLTLQQLIIGSMLLWFLLRIRFMQSPGVQPWPSPSAAAIAAENSRRKNLLFHHNRPTNSNSLLSDLASSVSPNLVLAGVCFATGFFATNFGFLASSAAFVETVKAAEPITSAAVAVMWGIEVLSGPEMLSLGSIVAGVLISTLAHSSAAAQGTDAGASSMMQSLQSCLVVMTANLCFSFRGLYQKLFRASPEGSAAVIDDLNLQFRMQQIGVMLLIGPVIMLDLRELLGHIWEVRSGIAIQYVALALVNGIAFTTYNLASTFILTRISVVHHAALNCIRRIFAIIVTSIYFRIPVTVIGILGFFVSFGGFMSFTHYKMERQKQPKPLSSLLPVSAAASDNSKAQV</sequence>
<keyword evidence="2 6" id="KW-0812">Transmembrane</keyword>
<keyword evidence="9" id="KW-1185">Reference proteome</keyword>
<keyword evidence="3 6" id="KW-1133">Transmembrane helix</keyword>
<evidence type="ECO:0000313" key="9">
    <source>
        <dbReference type="Proteomes" id="UP001153069"/>
    </source>
</evidence>
<feature type="region of interest" description="Disordered" evidence="5">
    <location>
        <begin position="1"/>
        <end position="116"/>
    </location>
</feature>
<feature type="compositionally biased region" description="Low complexity" evidence="5">
    <location>
        <begin position="1"/>
        <end position="17"/>
    </location>
</feature>
<comment type="subcellular location">
    <subcellularLocation>
        <location evidence="1">Membrane</location>
        <topology evidence="1">Multi-pass membrane protein</topology>
    </subcellularLocation>
</comment>
<evidence type="ECO:0000256" key="5">
    <source>
        <dbReference type="SAM" id="MobiDB-lite"/>
    </source>
</evidence>
<keyword evidence="4 6" id="KW-0472">Membrane</keyword>
<evidence type="ECO:0000256" key="1">
    <source>
        <dbReference type="ARBA" id="ARBA00004141"/>
    </source>
</evidence>
<dbReference type="AlphaFoldDB" id="A0A9N8EJJ1"/>
<protein>
    <submittedName>
        <fullName evidence="8">Phosphoenolpyruvate/phosphate translocator</fullName>
    </submittedName>
</protein>
<gene>
    <name evidence="8" type="ORF">SEMRO_1348_G265030.1</name>
</gene>